<comment type="caution">
    <text evidence="1">The sequence shown here is derived from an EMBL/GenBank/DDBJ whole genome shotgun (WGS) entry which is preliminary data.</text>
</comment>
<dbReference type="OrthoDB" id="3382550at2"/>
<accession>A0A0D8BKH8</accession>
<reference evidence="1 2" key="2">
    <citation type="journal article" date="2016" name="Genome Announc.">
        <title>Permanent Draft Genome Sequences for Two Variants of Frankia sp. Strain CpI1, the First Frankia Strain Isolated from Root Nodules of Comptonia peregrina.</title>
        <authorList>
            <person name="Oshone R."/>
            <person name="Hurst S.G.IV."/>
            <person name="Abebe-Akele F."/>
            <person name="Simpson S."/>
            <person name="Morris K."/>
            <person name="Thomas W.K."/>
            <person name="Tisa L.S."/>
        </authorList>
    </citation>
    <scope>NUCLEOTIDE SEQUENCE [LARGE SCALE GENOMIC DNA]</scope>
    <source>
        <strain evidence="2">CpI1-S</strain>
    </source>
</reference>
<dbReference type="PATRIC" id="fig|1502723.3.peg.4232"/>
<evidence type="ECO:0000313" key="1">
    <source>
        <dbReference type="EMBL" id="KJE24605.1"/>
    </source>
</evidence>
<dbReference type="EMBL" id="JYFN01000005">
    <property type="protein sequence ID" value="KJE24605.1"/>
    <property type="molecule type" value="Genomic_DNA"/>
</dbReference>
<keyword evidence="2" id="KW-1185">Reference proteome</keyword>
<proteinExistence type="predicted"/>
<gene>
    <name evidence="1" type="ORF">FF36_00979</name>
</gene>
<dbReference type="RefSeq" id="WP_044883739.1">
    <property type="nucleotide sequence ID" value="NZ_JYFN01000005.1"/>
</dbReference>
<reference evidence="2" key="1">
    <citation type="submission" date="2015-02" db="EMBL/GenBank/DDBJ databases">
        <title>Draft Genome of Frankia sp. CpI1-S.</title>
        <authorList>
            <person name="Oshone R.T."/>
            <person name="Ngom M."/>
            <person name="Ghodhbane-Gtari F."/>
            <person name="Gtari M."/>
            <person name="Morris K."/>
            <person name="Thomas K."/>
            <person name="Sen A."/>
            <person name="Tisa L.S."/>
        </authorList>
    </citation>
    <scope>NUCLEOTIDE SEQUENCE [LARGE SCALE GENOMIC DNA]</scope>
    <source>
        <strain evidence="2">CpI1-S</strain>
    </source>
</reference>
<name>A0A0D8BKH8_9ACTN</name>
<dbReference type="Proteomes" id="UP000032545">
    <property type="component" value="Unassembled WGS sequence"/>
</dbReference>
<evidence type="ECO:0000313" key="2">
    <source>
        <dbReference type="Proteomes" id="UP000032545"/>
    </source>
</evidence>
<sequence>MRVATDPEIFSDDDLFEVLVRFIALIIEARHHWDVDPVSEKRASDYFERNAPARAAVYRQLMQKSVTDAAYRPPPAAGRPRITLSTARASIRDLERPALVVLENQESDGTFLNAVFRAFGRDDLLAALDAGRLSFRHAGGGKVIFRKIAIEAAREYGVHVRVCGVMDSDRLVPHARTDAHSHAAQLADHGVAVLVLALREVENYIPPAALAPLVEKSGVGGAVTALARLSPEQRGYYDMKNGFGATGSKPAAVRPEQRDLFADLDPRLVQELGHGFDGKIIKCLMRRDLDLTAADFGAVGPGVRAELDELIAMIDEVL</sequence>
<organism evidence="1 2">
    <name type="scientific">Frankia torreyi</name>
    <dbReference type="NCBI Taxonomy" id="1856"/>
    <lineage>
        <taxon>Bacteria</taxon>
        <taxon>Bacillati</taxon>
        <taxon>Actinomycetota</taxon>
        <taxon>Actinomycetes</taxon>
        <taxon>Frankiales</taxon>
        <taxon>Frankiaceae</taxon>
        <taxon>Frankia</taxon>
    </lineage>
</organism>
<protein>
    <submittedName>
        <fullName evidence="1">Uncharacterized protein</fullName>
    </submittedName>
</protein>
<dbReference type="AlphaFoldDB" id="A0A0D8BKH8"/>